<dbReference type="RefSeq" id="WP_106219637.1">
    <property type="nucleotide sequence ID" value="NZ_PVWP01000001.1"/>
</dbReference>
<evidence type="ECO:0000259" key="3">
    <source>
        <dbReference type="Pfam" id="PF03787"/>
    </source>
</evidence>
<reference evidence="4 5" key="2">
    <citation type="submission" date="2018-03" db="EMBL/GenBank/DDBJ databases">
        <title>The ancient ancestry and fast evolution of plastids.</title>
        <authorList>
            <person name="Moore K.R."/>
            <person name="Magnabosco C."/>
            <person name="Momper L."/>
            <person name="Gold D.A."/>
            <person name="Bosak T."/>
            <person name="Fournier G.P."/>
        </authorList>
    </citation>
    <scope>NUCLEOTIDE SEQUENCE [LARGE SCALE GENOMIC DNA]</scope>
    <source>
        <strain evidence="4 5">CCALA 015</strain>
    </source>
</reference>
<evidence type="ECO:0000256" key="2">
    <source>
        <dbReference type="SAM" id="MobiDB-lite"/>
    </source>
</evidence>
<dbReference type="InterPro" id="IPR005537">
    <property type="entry name" value="RAMP_III_fam"/>
</dbReference>
<name>A0ABX5FBY5_9CHRO</name>
<reference evidence="4 5" key="1">
    <citation type="submission" date="2018-02" db="EMBL/GenBank/DDBJ databases">
        <authorList>
            <person name="Moore K."/>
            <person name="Momper L."/>
        </authorList>
    </citation>
    <scope>NUCLEOTIDE SEQUENCE [LARGE SCALE GENOMIC DNA]</scope>
    <source>
        <strain evidence="4 5">CCALA 015</strain>
    </source>
</reference>
<dbReference type="Proteomes" id="UP000238218">
    <property type="component" value="Unassembled WGS sequence"/>
</dbReference>
<evidence type="ECO:0000313" key="4">
    <source>
        <dbReference type="EMBL" id="PSB39446.1"/>
    </source>
</evidence>
<organism evidence="4 5">
    <name type="scientific">Aphanothece cf. minutissima CCALA 015</name>
    <dbReference type="NCBI Taxonomy" id="2107695"/>
    <lineage>
        <taxon>Bacteria</taxon>
        <taxon>Bacillati</taxon>
        <taxon>Cyanobacteriota</taxon>
        <taxon>Cyanophyceae</taxon>
        <taxon>Oscillatoriophycideae</taxon>
        <taxon>Chroococcales</taxon>
        <taxon>Aphanothecaceae</taxon>
        <taxon>Aphanothece</taxon>
    </lineage>
</organism>
<dbReference type="NCBIfam" id="TIGR01898">
    <property type="entry name" value="cas_TM1791_cmr6"/>
    <property type="match status" value="1"/>
</dbReference>
<gene>
    <name evidence="4" type="primary">cmr6</name>
    <name evidence="4" type="ORF">C7B81_02050</name>
</gene>
<dbReference type="InterPro" id="IPR010172">
    <property type="entry name" value="CRISPR-assoc_prot_TM1791"/>
</dbReference>
<feature type="compositionally biased region" description="Basic and acidic residues" evidence="2">
    <location>
        <begin position="349"/>
        <end position="366"/>
    </location>
</feature>
<dbReference type="EMBL" id="PVWP01000001">
    <property type="protein sequence ID" value="PSB39446.1"/>
    <property type="molecule type" value="Genomic_DNA"/>
</dbReference>
<accession>A0ABX5FBY5</accession>
<comment type="caution">
    <text evidence="4">The sequence shown here is derived from an EMBL/GenBank/DDBJ whole genome shotgun (WGS) entry which is preliminary data.</text>
</comment>
<proteinExistence type="predicted"/>
<evidence type="ECO:0000256" key="1">
    <source>
        <dbReference type="ARBA" id="ARBA00023118"/>
    </source>
</evidence>
<protein>
    <submittedName>
        <fullName evidence="4">Type III-B CRISPR module RAMP protein Cmr6</fullName>
    </submittedName>
</protein>
<keyword evidence="5" id="KW-1185">Reference proteome</keyword>
<dbReference type="Pfam" id="PF03787">
    <property type="entry name" value="RAMPs"/>
    <property type="match status" value="1"/>
</dbReference>
<feature type="region of interest" description="Disordered" evidence="2">
    <location>
        <begin position="344"/>
        <end position="382"/>
    </location>
</feature>
<sequence length="382" mass="42236">MALPLYRPAADAKPSRAADGNAGLWYDKFCDKWKVPGWTLQADRNDERDANPKLDWIATLTSHTHGRAAQLEESTTRLIRLSLRQGGLSLVFRTESRFVTGLGRSHPVENGFAWHPTLGTPYLPGSSIKGMVRAWAKQHADPKPDQDTLDRLFGAPAQAGQVCFLDAVPIAPVRVEADVLTPHYAGWSPADPPGDWKSPTPVPFLITAAGMRLLFTVVPCGALAEGDLENVETWLIESLTWAGAGAKTAVGYGRMVLEPEKSDELRQEEQRRSAAKLKAQHEQERLASMDPLDRELEEIAQAAPQTAPYRVWIKAVEDGRWQDQPAVERAVLQRIEATMRATPGGWKDISMKKNPDKDTEFKDTNRVKKLLAQNRDKPGAAG</sequence>
<feature type="domain" description="CRISPR type III-associated protein" evidence="3">
    <location>
        <begin position="92"/>
        <end position="255"/>
    </location>
</feature>
<dbReference type="PANTHER" id="PTHR39965:SF1">
    <property type="entry name" value="CRISPR SYSTEM CMR SUBUNIT CMR6"/>
    <property type="match status" value="1"/>
</dbReference>
<dbReference type="PANTHER" id="PTHR39965">
    <property type="entry name" value="CRISPR SYSTEM CMR SUBUNIT CMR6"/>
    <property type="match status" value="1"/>
</dbReference>
<evidence type="ECO:0000313" key="5">
    <source>
        <dbReference type="Proteomes" id="UP000238218"/>
    </source>
</evidence>
<keyword evidence="1" id="KW-0051">Antiviral defense</keyword>